<dbReference type="Gene3D" id="3.50.50.60">
    <property type="entry name" value="FAD/NAD(P)-binding domain"/>
    <property type="match status" value="1"/>
</dbReference>
<reference evidence="3" key="1">
    <citation type="journal article" date="2019" name="Int. J. Syst. Evol. Microbiol.">
        <title>The Global Catalogue of Microorganisms (GCM) 10K type strain sequencing project: providing services to taxonomists for standard genome sequencing and annotation.</title>
        <authorList>
            <consortium name="The Broad Institute Genomics Platform"/>
            <consortium name="The Broad Institute Genome Sequencing Center for Infectious Disease"/>
            <person name="Wu L."/>
            <person name="Ma J."/>
        </authorList>
    </citation>
    <scope>NUCLEOTIDE SEQUENCE [LARGE SCALE GENOMIC DNA]</scope>
    <source>
        <strain evidence="3">JCM 15443</strain>
    </source>
</reference>
<dbReference type="Pfam" id="PF13450">
    <property type="entry name" value="NAD_binding_8"/>
    <property type="match status" value="1"/>
</dbReference>
<dbReference type="SUPFAM" id="SSF51905">
    <property type="entry name" value="FAD/NAD(P)-binding domain"/>
    <property type="match status" value="1"/>
</dbReference>
<dbReference type="InterPro" id="IPR036188">
    <property type="entry name" value="FAD/NAD-bd_sf"/>
</dbReference>
<protein>
    <recommendedName>
        <fullName evidence="1">Amine oxidase domain-containing protein</fullName>
    </recommendedName>
</protein>
<proteinExistence type="predicted"/>
<comment type="caution">
    <text evidence="2">The sequence shown here is derived from an EMBL/GenBank/DDBJ whole genome shotgun (WGS) entry which is preliminary data.</text>
</comment>
<organism evidence="2 3">
    <name type="scientific">Deinococcus aerophilus</name>
    <dbReference type="NCBI Taxonomy" id="522488"/>
    <lineage>
        <taxon>Bacteria</taxon>
        <taxon>Thermotogati</taxon>
        <taxon>Deinococcota</taxon>
        <taxon>Deinococci</taxon>
        <taxon>Deinococcales</taxon>
        <taxon>Deinococcaceae</taxon>
        <taxon>Deinococcus</taxon>
    </lineage>
</organism>
<dbReference type="Proteomes" id="UP000661918">
    <property type="component" value="Unassembled WGS sequence"/>
</dbReference>
<feature type="domain" description="Amine oxidase" evidence="1">
    <location>
        <begin position="116"/>
        <end position="354"/>
    </location>
</feature>
<dbReference type="Gene3D" id="3.90.660.10">
    <property type="match status" value="1"/>
</dbReference>
<dbReference type="PANTHER" id="PTHR16128">
    <property type="entry name" value="FAD/NAD(P)-BINDING OXIDOREDUCTASE FAMILY PROTEIN"/>
    <property type="match status" value="1"/>
</dbReference>
<evidence type="ECO:0000313" key="2">
    <source>
        <dbReference type="EMBL" id="GGM20708.1"/>
    </source>
</evidence>
<dbReference type="Pfam" id="PF01593">
    <property type="entry name" value="Amino_oxidase"/>
    <property type="match status" value="1"/>
</dbReference>
<keyword evidence="3" id="KW-1185">Reference proteome</keyword>
<evidence type="ECO:0000313" key="3">
    <source>
        <dbReference type="Proteomes" id="UP000661918"/>
    </source>
</evidence>
<dbReference type="InterPro" id="IPR002937">
    <property type="entry name" value="Amino_oxidase"/>
</dbReference>
<gene>
    <name evidence="2" type="ORF">GCM10010841_30890</name>
</gene>
<dbReference type="PANTHER" id="PTHR16128:SF5">
    <property type="entry name" value="FAD_NAD(P)-BINDING OXIDOREDUCTASE FAMILY PROTEIN"/>
    <property type="match status" value="1"/>
</dbReference>
<dbReference type="RefSeq" id="WP_188905251.1">
    <property type="nucleotide sequence ID" value="NZ_BMOM01000044.1"/>
</dbReference>
<evidence type="ECO:0000259" key="1">
    <source>
        <dbReference type="Pfam" id="PF01593"/>
    </source>
</evidence>
<name>A0ABQ2GYY1_9DEIO</name>
<accession>A0ABQ2GYY1</accession>
<dbReference type="EMBL" id="BMOM01000044">
    <property type="protein sequence ID" value="GGM20708.1"/>
    <property type="molecule type" value="Genomic_DNA"/>
</dbReference>
<sequence>MSNGRVGDGARTEVLVVGAGLGGLALARSLNQKGVGVRVLDKSRGVSGRAATRRTPAPAEMPARLDHGARFFTARHPRTVELAEGGVRAGWNRVWAQGFPTWQNGEVRGPSAAGHPRYVPPQGMSTLGRELARGLDVATEHEITSVERRPGGWRLHARDGVVGEAARLVLNLPAPQARALLEGAVLEDRGLSRPDRAALEEAAALLGRVRYAPCWAVGVVLERDLQATWPALSVEGHAALDWIAREHTKRSAGHPPALMLHASAPWSRDHLERRAEEVLPELLGAAREVLGEDPAVAQAFAHRWRYSVPERRAPGPYFWNAELGLGLCGDSFTPDDHGPRVEAALLSGWALATRLAEHD</sequence>